<comment type="cofactor">
    <cofactor evidence="1">
        <name>FMN</name>
        <dbReference type="ChEBI" id="CHEBI:58210"/>
    </cofactor>
</comment>
<dbReference type="InterPro" id="IPR045247">
    <property type="entry name" value="Oye-like"/>
</dbReference>
<dbReference type="PANTHER" id="PTHR22893:SF91">
    <property type="entry name" value="NADPH DEHYDROGENASE 2-RELATED"/>
    <property type="match status" value="1"/>
</dbReference>
<sequence>MQRREKYFSFVECLKSEAKPGIYRERKGEMERCNSKCFDGVEIHGAHGYLIDQFLKDKVNDRSDQYGGSPENRCRFSFEIVAAERVGIRLSPFAEYPESEDSNPSVLGLYLVESLNKDDGNEAIAENQADLIAYGHLFLANPDLPKRFKINDPLNQYNRETFYISDPVVGYTDYPFLESAA</sequence>
<evidence type="ECO:0000313" key="8">
    <source>
        <dbReference type="Proteomes" id="UP000823775"/>
    </source>
</evidence>
<dbReference type="Gene3D" id="3.20.20.70">
    <property type="entry name" value="Aldolase class I"/>
    <property type="match status" value="2"/>
</dbReference>
<name>A0ABS8TBP0_DATST</name>
<accession>A0ABS8TBP0</accession>
<evidence type="ECO:0000256" key="2">
    <source>
        <dbReference type="ARBA" id="ARBA00005979"/>
    </source>
</evidence>
<dbReference type="InterPro" id="IPR001155">
    <property type="entry name" value="OxRdtase_FMN_N"/>
</dbReference>
<evidence type="ECO:0000256" key="1">
    <source>
        <dbReference type="ARBA" id="ARBA00001917"/>
    </source>
</evidence>
<dbReference type="PANTHER" id="PTHR22893">
    <property type="entry name" value="NADH OXIDOREDUCTASE-RELATED"/>
    <property type="match status" value="1"/>
</dbReference>
<keyword evidence="4" id="KW-0288">FMN</keyword>
<evidence type="ECO:0000256" key="5">
    <source>
        <dbReference type="ARBA" id="ARBA00022857"/>
    </source>
</evidence>
<dbReference type="Proteomes" id="UP000823775">
    <property type="component" value="Unassembled WGS sequence"/>
</dbReference>
<protein>
    <submittedName>
        <fullName evidence="7">12-oxophytodienoate reductase 1</fullName>
    </submittedName>
</protein>
<organism evidence="7 8">
    <name type="scientific">Datura stramonium</name>
    <name type="common">Jimsonweed</name>
    <name type="synonym">Common thornapple</name>
    <dbReference type="NCBI Taxonomy" id="4076"/>
    <lineage>
        <taxon>Eukaryota</taxon>
        <taxon>Viridiplantae</taxon>
        <taxon>Streptophyta</taxon>
        <taxon>Embryophyta</taxon>
        <taxon>Tracheophyta</taxon>
        <taxon>Spermatophyta</taxon>
        <taxon>Magnoliopsida</taxon>
        <taxon>eudicotyledons</taxon>
        <taxon>Gunneridae</taxon>
        <taxon>Pentapetalae</taxon>
        <taxon>asterids</taxon>
        <taxon>lamiids</taxon>
        <taxon>Solanales</taxon>
        <taxon>Solanaceae</taxon>
        <taxon>Solanoideae</taxon>
        <taxon>Datureae</taxon>
        <taxon>Datura</taxon>
    </lineage>
</organism>
<gene>
    <name evidence="7" type="primary">OPR1_2</name>
    <name evidence="7" type="ORF">HAX54_006470</name>
</gene>
<dbReference type="EMBL" id="JACEIK010001324">
    <property type="protein sequence ID" value="MCD7468379.1"/>
    <property type="molecule type" value="Genomic_DNA"/>
</dbReference>
<reference evidence="7 8" key="1">
    <citation type="journal article" date="2021" name="BMC Genomics">
        <title>Datura genome reveals duplications of psychoactive alkaloid biosynthetic genes and high mutation rate following tissue culture.</title>
        <authorList>
            <person name="Rajewski A."/>
            <person name="Carter-House D."/>
            <person name="Stajich J."/>
            <person name="Litt A."/>
        </authorList>
    </citation>
    <scope>NUCLEOTIDE SEQUENCE [LARGE SCALE GENOMIC DNA]</scope>
    <source>
        <strain evidence="7">AR-01</strain>
    </source>
</reference>
<dbReference type="InterPro" id="IPR013785">
    <property type="entry name" value="Aldolase_TIM"/>
</dbReference>
<evidence type="ECO:0000313" key="7">
    <source>
        <dbReference type="EMBL" id="MCD7468379.1"/>
    </source>
</evidence>
<keyword evidence="8" id="KW-1185">Reference proteome</keyword>
<comment type="caution">
    <text evidence="7">The sequence shown here is derived from an EMBL/GenBank/DDBJ whole genome shotgun (WGS) entry which is preliminary data.</text>
</comment>
<evidence type="ECO:0000256" key="4">
    <source>
        <dbReference type="ARBA" id="ARBA00022643"/>
    </source>
</evidence>
<keyword evidence="3" id="KW-0285">Flavoprotein</keyword>
<dbReference type="SUPFAM" id="SSF51395">
    <property type="entry name" value="FMN-linked oxidoreductases"/>
    <property type="match status" value="1"/>
</dbReference>
<evidence type="ECO:0000259" key="6">
    <source>
        <dbReference type="Pfam" id="PF00724"/>
    </source>
</evidence>
<evidence type="ECO:0000256" key="3">
    <source>
        <dbReference type="ARBA" id="ARBA00022630"/>
    </source>
</evidence>
<keyword evidence="5" id="KW-0521">NADP</keyword>
<feature type="domain" description="NADH:flavin oxidoreductase/NADH oxidase N-terminal" evidence="6">
    <location>
        <begin position="32"/>
        <end position="105"/>
    </location>
</feature>
<proteinExistence type="inferred from homology"/>
<comment type="similarity">
    <text evidence="2">Belongs to the NADH:flavin oxidoreductase/NADH oxidase family.</text>
</comment>
<dbReference type="Pfam" id="PF00724">
    <property type="entry name" value="Oxidored_FMN"/>
    <property type="match status" value="1"/>
</dbReference>